<dbReference type="AlphaFoldDB" id="A0A2R6S2Y3"/>
<name>A0A2R6S2Y3_ACTCC</name>
<feature type="compositionally biased region" description="Polar residues" evidence="1">
    <location>
        <begin position="31"/>
        <end position="43"/>
    </location>
</feature>
<dbReference type="EMBL" id="NKQK01000001">
    <property type="protein sequence ID" value="PSS36640.1"/>
    <property type="molecule type" value="Genomic_DNA"/>
</dbReference>
<organism evidence="3 4">
    <name type="scientific">Actinidia chinensis var. chinensis</name>
    <name type="common">Chinese soft-hair kiwi</name>
    <dbReference type="NCBI Taxonomy" id="1590841"/>
    <lineage>
        <taxon>Eukaryota</taxon>
        <taxon>Viridiplantae</taxon>
        <taxon>Streptophyta</taxon>
        <taxon>Embryophyta</taxon>
        <taxon>Tracheophyta</taxon>
        <taxon>Spermatophyta</taxon>
        <taxon>Magnoliopsida</taxon>
        <taxon>eudicotyledons</taxon>
        <taxon>Gunneridae</taxon>
        <taxon>Pentapetalae</taxon>
        <taxon>asterids</taxon>
        <taxon>Ericales</taxon>
        <taxon>Actinidiaceae</taxon>
        <taxon>Actinidia</taxon>
    </lineage>
</organism>
<keyword evidence="2" id="KW-0812">Transmembrane</keyword>
<feature type="transmembrane region" description="Helical" evidence="2">
    <location>
        <begin position="6"/>
        <end position="26"/>
    </location>
</feature>
<keyword evidence="2" id="KW-1133">Transmembrane helix</keyword>
<dbReference type="InParanoid" id="A0A2R6S2Y3"/>
<gene>
    <name evidence="3" type="ORF">CEY00_Acc01158</name>
</gene>
<accession>A0A2R6S2Y3</accession>
<dbReference type="Proteomes" id="UP000241394">
    <property type="component" value="Chromosome LG1"/>
</dbReference>
<keyword evidence="2" id="KW-0472">Membrane</keyword>
<feature type="region of interest" description="Disordered" evidence="1">
    <location>
        <begin position="30"/>
        <end position="57"/>
    </location>
</feature>
<protein>
    <submittedName>
        <fullName evidence="3">Uncharacterized protein</fullName>
    </submittedName>
</protein>
<evidence type="ECO:0000256" key="1">
    <source>
        <dbReference type="SAM" id="MobiDB-lite"/>
    </source>
</evidence>
<feature type="compositionally biased region" description="Acidic residues" evidence="1">
    <location>
        <begin position="48"/>
        <end position="57"/>
    </location>
</feature>
<comment type="caution">
    <text evidence="3">The sequence shown here is derived from an EMBL/GenBank/DDBJ whole genome shotgun (WGS) entry which is preliminary data.</text>
</comment>
<evidence type="ECO:0000313" key="3">
    <source>
        <dbReference type="EMBL" id="PSS36640.1"/>
    </source>
</evidence>
<dbReference type="OMA" id="SIPLMGC"/>
<sequence>MNLQQLAVICSSIPLLNCALSTLFLLSSSSDQNSMDAKSSSEIAMSKDDEDEDEDDVTTISNVVAQKHFRQVQHVRMA</sequence>
<reference evidence="3 4" key="1">
    <citation type="submission" date="2017-07" db="EMBL/GenBank/DDBJ databases">
        <title>An improved, manually edited Actinidia chinensis var. chinensis (kiwifruit) genome highlights the challenges associated with draft genomes and gene prediction in plants.</title>
        <authorList>
            <person name="Pilkington S."/>
            <person name="Crowhurst R."/>
            <person name="Hilario E."/>
            <person name="Nardozza S."/>
            <person name="Fraser L."/>
            <person name="Peng Y."/>
            <person name="Gunaseelan K."/>
            <person name="Simpson R."/>
            <person name="Tahir J."/>
            <person name="Deroles S."/>
            <person name="Templeton K."/>
            <person name="Luo Z."/>
            <person name="Davy M."/>
            <person name="Cheng C."/>
            <person name="Mcneilage M."/>
            <person name="Scaglione D."/>
            <person name="Liu Y."/>
            <person name="Zhang Q."/>
            <person name="Datson P."/>
            <person name="De Silva N."/>
            <person name="Gardiner S."/>
            <person name="Bassett H."/>
            <person name="Chagne D."/>
            <person name="Mccallum J."/>
            <person name="Dzierzon H."/>
            <person name="Deng C."/>
            <person name="Wang Y.-Y."/>
            <person name="Barron N."/>
            <person name="Manako K."/>
            <person name="Bowen J."/>
            <person name="Foster T."/>
            <person name="Erridge Z."/>
            <person name="Tiffin H."/>
            <person name="Waite C."/>
            <person name="Davies K."/>
            <person name="Grierson E."/>
            <person name="Laing W."/>
            <person name="Kirk R."/>
            <person name="Chen X."/>
            <person name="Wood M."/>
            <person name="Montefiori M."/>
            <person name="Brummell D."/>
            <person name="Schwinn K."/>
            <person name="Catanach A."/>
            <person name="Fullerton C."/>
            <person name="Li D."/>
            <person name="Meiyalaghan S."/>
            <person name="Nieuwenhuizen N."/>
            <person name="Read N."/>
            <person name="Prakash R."/>
            <person name="Hunter D."/>
            <person name="Zhang H."/>
            <person name="Mckenzie M."/>
            <person name="Knabel M."/>
            <person name="Harris A."/>
            <person name="Allan A."/>
            <person name="Chen A."/>
            <person name="Janssen B."/>
            <person name="Plunkett B."/>
            <person name="Dwamena C."/>
            <person name="Voogd C."/>
            <person name="Leif D."/>
            <person name="Lafferty D."/>
            <person name="Souleyre E."/>
            <person name="Varkonyi-Gasic E."/>
            <person name="Gambi F."/>
            <person name="Hanley J."/>
            <person name="Yao J.-L."/>
            <person name="Cheung J."/>
            <person name="David K."/>
            <person name="Warren B."/>
            <person name="Marsh K."/>
            <person name="Snowden K."/>
            <person name="Lin-Wang K."/>
            <person name="Brian L."/>
            <person name="Martinez-Sanchez M."/>
            <person name="Wang M."/>
            <person name="Ileperuma N."/>
            <person name="Macnee N."/>
            <person name="Campin R."/>
            <person name="Mcatee P."/>
            <person name="Drummond R."/>
            <person name="Espley R."/>
            <person name="Ireland H."/>
            <person name="Wu R."/>
            <person name="Atkinson R."/>
            <person name="Karunairetnam S."/>
            <person name="Bulley S."/>
            <person name="Chunkath S."/>
            <person name="Hanley Z."/>
            <person name="Storey R."/>
            <person name="Thrimawithana A."/>
            <person name="Thomson S."/>
            <person name="David C."/>
            <person name="Testolin R."/>
        </authorList>
    </citation>
    <scope>NUCLEOTIDE SEQUENCE [LARGE SCALE GENOMIC DNA]</scope>
    <source>
        <strain evidence="4">cv. Red5</strain>
        <tissue evidence="3">Young leaf</tissue>
    </source>
</reference>
<evidence type="ECO:0000313" key="4">
    <source>
        <dbReference type="Proteomes" id="UP000241394"/>
    </source>
</evidence>
<keyword evidence="4" id="KW-1185">Reference proteome</keyword>
<proteinExistence type="predicted"/>
<dbReference type="Gramene" id="PSS36640">
    <property type="protein sequence ID" value="PSS36640"/>
    <property type="gene ID" value="CEY00_Acc01158"/>
</dbReference>
<evidence type="ECO:0000256" key="2">
    <source>
        <dbReference type="SAM" id="Phobius"/>
    </source>
</evidence>
<reference evidence="4" key="2">
    <citation type="journal article" date="2018" name="BMC Genomics">
        <title>A manually annotated Actinidia chinensis var. chinensis (kiwifruit) genome highlights the challenges associated with draft genomes and gene prediction in plants.</title>
        <authorList>
            <person name="Pilkington S.M."/>
            <person name="Crowhurst R."/>
            <person name="Hilario E."/>
            <person name="Nardozza S."/>
            <person name="Fraser L."/>
            <person name="Peng Y."/>
            <person name="Gunaseelan K."/>
            <person name="Simpson R."/>
            <person name="Tahir J."/>
            <person name="Deroles S.C."/>
            <person name="Templeton K."/>
            <person name="Luo Z."/>
            <person name="Davy M."/>
            <person name="Cheng C."/>
            <person name="McNeilage M."/>
            <person name="Scaglione D."/>
            <person name="Liu Y."/>
            <person name="Zhang Q."/>
            <person name="Datson P."/>
            <person name="De Silva N."/>
            <person name="Gardiner S.E."/>
            <person name="Bassett H."/>
            <person name="Chagne D."/>
            <person name="McCallum J."/>
            <person name="Dzierzon H."/>
            <person name="Deng C."/>
            <person name="Wang Y.Y."/>
            <person name="Barron L."/>
            <person name="Manako K."/>
            <person name="Bowen J."/>
            <person name="Foster T.M."/>
            <person name="Erridge Z.A."/>
            <person name="Tiffin H."/>
            <person name="Waite C.N."/>
            <person name="Davies K.M."/>
            <person name="Grierson E.P."/>
            <person name="Laing W.A."/>
            <person name="Kirk R."/>
            <person name="Chen X."/>
            <person name="Wood M."/>
            <person name="Montefiori M."/>
            <person name="Brummell D.A."/>
            <person name="Schwinn K.E."/>
            <person name="Catanach A."/>
            <person name="Fullerton C."/>
            <person name="Li D."/>
            <person name="Meiyalaghan S."/>
            <person name="Nieuwenhuizen N."/>
            <person name="Read N."/>
            <person name="Prakash R."/>
            <person name="Hunter D."/>
            <person name="Zhang H."/>
            <person name="McKenzie M."/>
            <person name="Knabel M."/>
            <person name="Harris A."/>
            <person name="Allan A.C."/>
            <person name="Gleave A."/>
            <person name="Chen A."/>
            <person name="Janssen B.J."/>
            <person name="Plunkett B."/>
            <person name="Ampomah-Dwamena C."/>
            <person name="Voogd C."/>
            <person name="Leif D."/>
            <person name="Lafferty D."/>
            <person name="Souleyre E.J.F."/>
            <person name="Varkonyi-Gasic E."/>
            <person name="Gambi F."/>
            <person name="Hanley J."/>
            <person name="Yao J.L."/>
            <person name="Cheung J."/>
            <person name="David K.M."/>
            <person name="Warren B."/>
            <person name="Marsh K."/>
            <person name="Snowden K.C."/>
            <person name="Lin-Wang K."/>
            <person name="Brian L."/>
            <person name="Martinez-Sanchez M."/>
            <person name="Wang M."/>
            <person name="Ileperuma N."/>
            <person name="Macnee N."/>
            <person name="Campin R."/>
            <person name="McAtee P."/>
            <person name="Drummond R.S.M."/>
            <person name="Espley R.V."/>
            <person name="Ireland H.S."/>
            <person name="Wu R."/>
            <person name="Atkinson R.G."/>
            <person name="Karunairetnam S."/>
            <person name="Bulley S."/>
            <person name="Chunkath S."/>
            <person name="Hanley Z."/>
            <person name="Storey R."/>
            <person name="Thrimawithana A.H."/>
            <person name="Thomson S."/>
            <person name="David C."/>
            <person name="Testolin R."/>
            <person name="Huang H."/>
            <person name="Hellens R.P."/>
            <person name="Schaffer R.J."/>
        </authorList>
    </citation>
    <scope>NUCLEOTIDE SEQUENCE [LARGE SCALE GENOMIC DNA]</scope>
    <source>
        <strain evidence="4">cv. Red5</strain>
    </source>
</reference>